<gene>
    <name evidence="1" type="ORF">ENI26_07260</name>
</gene>
<keyword evidence="1" id="KW-0808">Transferase</keyword>
<comment type="caution">
    <text evidence="1">The sequence shown here is derived from an EMBL/GenBank/DDBJ whole genome shotgun (WGS) entry which is preliminary data.</text>
</comment>
<dbReference type="Gene3D" id="3.20.20.70">
    <property type="entry name" value="Aldolase class I"/>
    <property type="match status" value="1"/>
</dbReference>
<dbReference type="GO" id="GO:0004801">
    <property type="term" value="F:transaldolase activity"/>
    <property type="evidence" value="ECO:0007669"/>
    <property type="project" value="UniProtKB-EC"/>
</dbReference>
<protein>
    <submittedName>
        <fullName evidence="1">Transaldolase</fullName>
        <ecNumber evidence="1">2.2.1.2</ecNumber>
    </submittedName>
</protein>
<proteinExistence type="predicted"/>
<evidence type="ECO:0000313" key="1">
    <source>
        <dbReference type="EMBL" id="HEC74156.1"/>
    </source>
</evidence>
<dbReference type="AlphaFoldDB" id="A0A7C1W571"/>
<dbReference type="EC" id="2.2.1.2" evidence="1"/>
<feature type="non-terminal residue" evidence="1">
    <location>
        <position position="1"/>
    </location>
</feature>
<accession>A0A7C1W571</accession>
<dbReference type="Proteomes" id="UP000886384">
    <property type="component" value="Unassembled WGS sequence"/>
</dbReference>
<organism evidence="1">
    <name type="scientific">Methylophaga aminisulfidivorans</name>
    <dbReference type="NCBI Taxonomy" id="230105"/>
    <lineage>
        <taxon>Bacteria</taxon>
        <taxon>Pseudomonadati</taxon>
        <taxon>Pseudomonadota</taxon>
        <taxon>Gammaproteobacteria</taxon>
        <taxon>Thiotrichales</taxon>
        <taxon>Piscirickettsiaceae</taxon>
        <taxon>Methylophaga</taxon>
    </lineage>
</organism>
<sequence>MHKEDRMATEKLAEGIDGFAKALEKLEGLLADRLASLES</sequence>
<dbReference type="EMBL" id="DRHY01000161">
    <property type="protein sequence ID" value="HEC74156.1"/>
    <property type="molecule type" value="Genomic_DNA"/>
</dbReference>
<dbReference type="SUPFAM" id="SSF51569">
    <property type="entry name" value="Aldolase"/>
    <property type="match status" value="1"/>
</dbReference>
<name>A0A7C1W571_9GAMM</name>
<reference evidence="1" key="1">
    <citation type="journal article" date="2020" name="mSystems">
        <title>Genome- and Community-Level Interaction Insights into Carbon Utilization and Element Cycling Functions of Hydrothermarchaeota in Hydrothermal Sediment.</title>
        <authorList>
            <person name="Zhou Z."/>
            <person name="Liu Y."/>
            <person name="Xu W."/>
            <person name="Pan J."/>
            <person name="Luo Z.H."/>
            <person name="Li M."/>
        </authorList>
    </citation>
    <scope>NUCLEOTIDE SEQUENCE [LARGE SCALE GENOMIC DNA]</scope>
    <source>
        <strain evidence="1">HyVt-380</strain>
    </source>
</reference>
<dbReference type="InterPro" id="IPR013785">
    <property type="entry name" value="Aldolase_TIM"/>
</dbReference>